<organism evidence="10 11">
    <name type="scientific">Jonesia denitrificans (strain ATCC 14870 / DSM 20603 / BCRC 15368 / CIP 55.134 / JCM 11481 / NBRC 15587 / NCTC 10816 / Prevot 55134)</name>
    <name type="common">Listeria denitrificans</name>
    <dbReference type="NCBI Taxonomy" id="471856"/>
    <lineage>
        <taxon>Bacteria</taxon>
        <taxon>Bacillati</taxon>
        <taxon>Actinomycetota</taxon>
        <taxon>Actinomycetes</taxon>
        <taxon>Micrococcales</taxon>
        <taxon>Jonesiaceae</taxon>
        <taxon>Jonesia</taxon>
    </lineage>
</organism>
<evidence type="ECO:0000256" key="3">
    <source>
        <dbReference type="ARBA" id="ARBA00022692"/>
    </source>
</evidence>
<dbReference type="InterPro" id="IPR000315">
    <property type="entry name" value="Znf_B-box"/>
</dbReference>
<evidence type="ECO:0000256" key="4">
    <source>
        <dbReference type="ARBA" id="ARBA00022801"/>
    </source>
</evidence>
<dbReference type="InterPro" id="IPR050925">
    <property type="entry name" value="Rhomboid_protease_S54"/>
</dbReference>
<feature type="transmembrane region" description="Helical" evidence="7">
    <location>
        <begin position="120"/>
        <end position="147"/>
    </location>
</feature>
<evidence type="ECO:0000259" key="9">
    <source>
        <dbReference type="Pfam" id="PF01694"/>
    </source>
</evidence>
<feature type="transmembrane region" description="Helical" evidence="7">
    <location>
        <begin position="80"/>
        <end position="100"/>
    </location>
</feature>
<keyword evidence="11" id="KW-1185">Reference proteome</keyword>
<sequence length="292" mass="31569">MTGPDYGAVQPTDSVPVCKNHSDRPSYVRCQRCGQPICPECTRQAAVGVQCSQCTQEGARQVRTVRTVAGATITDTRPLVTYWIIGLSVATFLAQITLGWDQFTQHFVFAPFLGLDEPWRFVTAALLHSTTRYFHILFNMWALWVVGSQLELILGRARFITLYVLSAIGGHVAVVLLASPVNESWFIPTLGASGAVFGLFGALVPVMKRVGADLRGIAVLIGINVVLGFIVPNISWQGHLGGLLTGVVLSVIYVRAPQEHKKKTAIIGSVTVAVLLITLAVVRYAVVGQLTS</sequence>
<dbReference type="eggNOG" id="COG0705">
    <property type="taxonomic scope" value="Bacteria"/>
</dbReference>
<reference evidence="10 11" key="1">
    <citation type="journal article" date="2009" name="Stand. Genomic Sci.">
        <title>Complete genome sequence of Jonesia denitrificans type strain (Prevot 55134).</title>
        <authorList>
            <person name="Pukall R."/>
            <person name="Gehrich-Schroter G."/>
            <person name="Lapidus A."/>
            <person name="Nolan M."/>
            <person name="Glavina Del Rio T."/>
            <person name="Lucas S."/>
            <person name="Chen F."/>
            <person name="Tice H."/>
            <person name="Pitluck S."/>
            <person name="Cheng J.F."/>
            <person name="Copeland A."/>
            <person name="Saunders E."/>
            <person name="Brettin T."/>
            <person name="Detter J.C."/>
            <person name="Bruce D."/>
            <person name="Goodwin L."/>
            <person name="Pati A."/>
            <person name="Ivanova N."/>
            <person name="Mavromatis K."/>
            <person name="Ovchinnikova G."/>
            <person name="Chen A."/>
            <person name="Palaniappan K."/>
            <person name="Land M."/>
            <person name="Hauser L."/>
            <person name="Chang Y.J."/>
            <person name="Jeffries C.D."/>
            <person name="Chain P."/>
            <person name="Goker M."/>
            <person name="Bristow J."/>
            <person name="Eisen J.A."/>
            <person name="Markowitz V."/>
            <person name="Hugenholtz P."/>
            <person name="Kyrpides N.C."/>
            <person name="Klenk H.P."/>
            <person name="Han C."/>
        </authorList>
    </citation>
    <scope>NUCLEOTIDE SEQUENCE [LARGE SCALE GENOMIC DNA]</scope>
    <source>
        <strain evidence="11">ATCC 14870 / DSM 20603 / BCRC 15368 / CIP 55.134 / JCM 11481 / NBRC 15587 / NCTC 10816 / Prevot 55134</strain>
    </source>
</reference>
<evidence type="ECO:0000256" key="2">
    <source>
        <dbReference type="ARBA" id="ARBA00009045"/>
    </source>
</evidence>
<dbReference type="GO" id="GO:0004252">
    <property type="term" value="F:serine-type endopeptidase activity"/>
    <property type="evidence" value="ECO:0007669"/>
    <property type="project" value="InterPro"/>
</dbReference>
<feature type="transmembrane region" description="Helical" evidence="7">
    <location>
        <begin position="214"/>
        <end position="230"/>
    </location>
</feature>
<feature type="transmembrane region" description="Helical" evidence="7">
    <location>
        <begin position="236"/>
        <end position="254"/>
    </location>
</feature>
<dbReference type="OrthoDB" id="9807874at2"/>
<dbReference type="GO" id="GO:0016020">
    <property type="term" value="C:membrane"/>
    <property type="evidence" value="ECO:0007669"/>
    <property type="project" value="UniProtKB-SubCell"/>
</dbReference>
<feature type="transmembrane region" description="Helical" evidence="7">
    <location>
        <begin position="159"/>
        <end position="179"/>
    </location>
</feature>
<evidence type="ECO:0000256" key="1">
    <source>
        <dbReference type="ARBA" id="ARBA00004141"/>
    </source>
</evidence>
<proteinExistence type="inferred from homology"/>
<gene>
    <name evidence="10" type="ordered locus">Jden_0165</name>
</gene>
<accession>C7QYJ2</accession>
<dbReference type="PANTHER" id="PTHR43731:SF14">
    <property type="entry name" value="PRESENILIN-ASSOCIATED RHOMBOID-LIKE PROTEIN, MITOCHONDRIAL"/>
    <property type="match status" value="1"/>
</dbReference>
<keyword evidence="4" id="KW-0378">Hydrolase</keyword>
<feature type="domain" description="B box-type" evidence="8">
    <location>
        <begin position="15"/>
        <end position="43"/>
    </location>
</feature>
<evidence type="ECO:0000259" key="8">
    <source>
        <dbReference type="Pfam" id="PF00643"/>
    </source>
</evidence>
<comment type="subcellular location">
    <subcellularLocation>
        <location evidence="1">Membrane</location>
        <topology evidence="1">Multi-pass membrane protein</topology>
    </subcellularLocation>
</comment>
<evidence type="ECO:0000313" key="11">
    <source>
        <dbReference type="Proteomes" id="UP000000628"/>
    </source>
</evidence>
<dbReference type="InterPro" id="IPR022764">
    <property type="entry name" value="Peptidase_S54_rhomboid_dom"/>
</dbReference>
<evidence type="ECO:0000256" key="5">
    <source>
        <dbReference type="ARBA" id="ARBA00022989"/>
    </source>
</evidence>
<dbReference type="AlphaFoldDB" id="C7QYJ2"/>
<keyword evidence="6 7" id="KW-0472">Membrane</keyword>
<comment type="similarity">
    <text evidence="2">Belongs to the peptidase S54 family.</text>
</comment>
<dbReference type="PANTHER" id="PTHR43731">
    <property type="entry name" value="RHOMBOID PROTEASE"/>
    <property type="match status" value="1"/>
</dbReference>
<evidence type="ECO:0000256" key="6">
    <source>
        <dbReference type="ARBA" id="ARBA00023136"/>
    </source>
</evidence>
<protein>
    <submittedName>
        <fullName evidence="10">Rhomboid family protein</fullName>
    </submittedName>
</protein>
<dbReference type="InterPro" id="IPR035952">
    <property type="entry name" value="Rhomboid-like_sf"/>
</dbReference>
<dbReference type="Gene3D" id="1.20.1540.10">
    <property type="entry name" value="Rhomboid-like"/>
    <property type="match status" value="1"/>
</dbReference>
<dbReference type="SUPFAM" id="SSF144091">
    <property type="entry name" value="Rhomboid-like"/>
    <property type="match status" value="1"/>
</dbReference>
<dbReference type="Proteomes" id="UP000000628">
    <property type="component" value="Chromosome"/>
</dbReference>
<dbReference type="STRING" id="471856.Jden_0165"/>
<keyword evidence="3 7" id="KW-0812">Transmembrane</keyword>
<dbReference type="HOGENOM" id="CLU_055068_2_1_11"/>
<evidence type="ECO:0000256" key="7">
    <source>
        <dbReference type="SAM" id="Phobius"/>
    </source>
</evidence>
<dbReference type="GO" id="GO:0008270">
    <property type="term" value="F:zinc ion binding"/>
    <property type="evidence" value="ECO:0007669"/>
    <property type="project" value="InterPro"/>
</dbReference>
<feature type="transmembrane region" description="Helical" evidence="7">
    <location>
        <begin position="266"/>
        <end position="286"/>
    </location>
</feature>
<dbReference type="Pfam" id="PF01694">
    <property type="entry name" value="Rhomboid"/>
    <property type="match status" value="1"/>
</dbReference>
<dbReference type="EMBL" id="CP001706">
    <property type="protein sequence ID" value="ACV07839.1"/>
    <property type="molecule type" value="Genomic_DNA"/>
</dbReference>
<feature type="transmembrane region" description="Helical" evidence="7">
    <location>
        <begin position="185"/>
        <end position="207"/>
    </location>
</feature>
<evidence type="ECO:0000313" key="10">
    <source>
        <dbReference type="EMBL" id="ACV07839.1"/>
    </source>
</evidence>
<dbReference type="Pfam" id="PF00643">
    <property type="entry name" value="zf-B_box"/>
    <property type="match status" value="1"/>
</dbReference>
<dbReference type="KEGG" id="jde:Jden_0165"/>
<keyword evidence="5 7" id="KW-1133">Transmembrane helix</keyword>
<name>C7QYJ2_JONDD</name>
<feature type="domain" description="Peptidase S54 rhomboid" evidence="9">
    <location>
        <begin position="117"/>
        <end position="255"/>
    </location>
</feature>